<keyword evidence="2" id="KW-0813">Transport</keyword>
<dbReference type="Proteomes" id="UP000000503">
    <property type="component" value="Chromosome"/>
</dbReference>
<keyword evidence="6" id="KW-0547">Nucleotide-binding</keyword>
<dbReference type="Pfam" id="PF00005">
    <property type="entry name" value="ABC_tran"/>
    <property type="match status" value="2"/>
</dbReference>
<evidence type="ECO:0000313" key="11">
    <source>
        <dbReference type="EMBL" id="AEJ20335.1"/>
    </source>
</evidence>
<evidence type="ECO:0000256" key="9">
    <source>
        <dbReference type="ARBA" id="ARBA00023136"/>
    </source>
</evidence>
<evidence type="ECO:0000256" key="8">
    <source>
        <dbReference type="ARBA" id="ARBA00022967"/>
    </source>
</evidence>
<keyword evidence="9" id="KW-0472">Membrane</keyword>
<dbReference type="PANTHER" id="PTHR43790:SF9">
    <property type="entry name" value="GALACTOFURANOSE TRANSPORTER ATP-BINDING PROTEIN YTFR"/>
    <property type="match status" value="1"/>
</dbReference>
<dbReference type="CDD" id="cd03216">
    <property type="entry name" value="ABC_Carb_Monos_I"/>
    <property type="match status" value="1"/>
</dbReference>
<dbReference type="CDD" id="cd03215">
    <property type="entry name" value="ABC_Carb_Monos_II"/>
    <property type="match status" value="1"/>
</dbReference>
<dbReference type="FunFam" id="3.40.50.300:FF:000127">
    <property type="entry name" value="Ribose import ATP-binding protein RbsA"/>
    <property type="match status" value="1"/>
</dbReference>
<keyword evidence="3" id="KW-1003">Cell membrane</keyword>
<dbReference type="RefSeq" id="WP_013969617.1">
    <property type="nucleotide sequence ID" value="NC_015732.1"/>
</dbReference>
<dbReference type="SUPFAM" id="SSF52540">
    <property type="entry name" value="P-loop containing nucleoside triphosphate hydrolases"/>
    <property type="match status" value="2"/>
</dbReference>
<organism evidence="11 12">
    <name type="scientific">Gracilinema caldarium (strain ATCC 51460 / DSM 7334 / H1)</name>
    <name type="common">Treponema caldarium</name>
    <dbReference type="NCBI Taxonomy" id="744872"/>
    <lineage>
        <taxon>Bacteria</taxon>
        <taxon>Pseudomonadati</taxon>
        <taxon>Spirochaetota</taxon>
        <taxon>Spirochaetia</taxon>
        <taxon>Spirochaetales</taxon>
        <taxon>Breznakiellaceae</taxon>
        <taxon>Gracilinema</taxon>
    </lineage>
</organism>
<keyword evidence="5" id="KW-0677">Repeat</keyword>
<evidence type="ECO:0000256" key="3">
    <source>
        <dbReference type="ARBA" id="ARBA00022475"/>
    </source>
</evidence>
<evidence type="ECO:0000256" key="1">
    <source>
        <dbReference type="ARBA" id="ARBA00004202"/>
    </source>
</evidence>
<dbReference type="KEGG" id="scd:Spica_2217"/>
<dbReference type="InterPro" id="IPR027417">
    <property type="entry name" value="P-loop_NTPase"/>
</dbReference>
<comment type="subcellular location">
    <subcellularLocation>
        <location evidence="1">Cell membrane</location>
        <topology evidence="1">Peripheral membrane protein</topology>
    </subcellularLocation>
</comment>
<evidence type="ECO:0000313" key="12">
    <source>
        <dbReference type="Proteomes" id="UP000000503"/>
    </source>
</evidence>
<evidence type="ECO:0000256" key="7">
    <source>
        <dbReference type="ARBA" id="ARBA00022840"/>
    </source>
</evidence>
<evidence type="ECO:0000256" key="4">
    <source>
        <dbReference type="ARBA" id="ARBA00022597"/>
    </source>
</evidence>
<name>F8F263_GRAC1</name>
<keyword evidence="7" id="KW-0067">ATP-binding</keyword>
<dbReference type="InterPro" id="IPR017871">
    <property type="entry name" value="ABC_transporter-like_CS"/>
</dbReference>
<dbReference type="EMBL" id="CP002868">
    <property type="protein sequence ID" value="AEJ20335.1"/>
    <property type="molecule type" value="Genomic_DNA"/>
</dbReference>
<evidence type="ECO:0000259" key="10">
    <source>
        <dbReference type="PROSITE" id="PS50893"/>
    </source>
</evidence>
<dbReference type="InterPro" id="IPR003593">
    <property type="entry name" value="AAA+_ATPase"/>
</dbReference>
<dbReference type="OrthoDB" id="304830at2"/>
<evidence type="ECO:0000256" key="2">
    <source>
        <dbReference type="ARBA" id="ARBA00022448"/>
    </source>
</evidence>
<proteinExistence type="predicted"/>
<dbReference type="AlphaFoldDB" id="F8F263"/>
<dbReference type="SMART" id="SM00382">
    <property type="entry name" value="AAA"/>
    <property type="match status" value="2"/>
</dbReference>
<dbReference type="GO" id="GO:0005524">
    <property type="term" value="F:ATP binding"/>
    <property type="evidence" value="ECO:0007669"/>
    <property type="project" value="UniProtKB-KW"/>
</dbReference>
<dbReference type="eggNOG" id="COG1129">
    <property type="taxonomic scope" value="Bacteria"/>
</dbReference>
<dbReference type="InterPro" id="IPR003439">
    <property type="entry name" value="ABC_transporter-like_ATP-bd"/>
</dbReference>
<dbReference type="PANTHER" id="PTHR43790">
    <property type="entry name" value="CARBOHYDRATE TRANSPORT ATP-BINDING PROTEIN MG119-RELATED"/>
    <property type="match status" value="1"/>
</dbReference>
<sequence>MENIEILSMVNISKYFPGVRALSQVNFSLKSGEIHALMGQNGAGKSTLIKIMTGVYQPDSGHMYLRGESIKVESPEHAQTLGIATVYQEVNLCPNVTVAENLLLGREPRNLIGIKWKHLFEEAHKIIKEKLDLDLDTTKPLGSYSLAIQQMIAIARSLCVKSDILILDEPTSSLDEAEVERLFYILRKLKNEGMAILFITHFIDQVYAVSDRITVLRNGEYIGTAEASALSKLELISMMVGKDPAELAATATRQEVKLSHGTEELLKVDGLGRTGYLKPINISLKKGEVLGLAGLLGSGRTETAKLIFGAERALEGKLFRNGQEVALSAPRDAIMVGMGFCPEDRKTEGLIGDLSIRENIILALQAKQGILKYIPRKTQEEIANQFIKELGIKTPDAERPVKTLSGGNQQKVLLARWLATKPAILILDEPTRGIDVAAKSEILQRILQLRNEGLSIIFISSELEEVSAISDRVAVFRDKKKIAEIEGTEINEHTIMRLIAQEELENEKQVKAN</sequence>
<feature type="domain" description="ABC transporter" evidence="10">
    <location>
        <begin position="7"/>
        <end position="243"/>
    </location>
</feature>
<gene>
    <name evidence="11" type="ordered locus">Spica_2217</name>
</gene>
<dbReference type="InterPro" id="IPR050107">
    <property type="entry name" value="ABC_carbohydrate_import_ATPase"/>
</dbReference>
<accession>F8F263</accession>
<dbReference type="PROSITE" id="PS00211">
    <property type="entry name" value="ABC_TRANSPORTER_1"/>
    <property type="match status" value="1"/>
</dbReference>
<dbReference type="STRING" id="744872.Spica_2217"/>
<keyword evidence="12" id="KW-1185">Reference proteome</keyword>
<dbReference type="GO" id="GO:0005886">
    <property type="term" value="C:plasma membrane"/>
    <property type="evidence" value="ECO:0007669"/>
    <property type="project" value="UniProtKB-SubCell"/>
</dbReference>
<keyword evidence="4" id="KW-0762">Sugar transport</keyword>
<reference evidence="12" key="1">
    <citation type="journal article" date="2013" name="Stand. Genomic Sci.">
        <title>Genome sequence of the thermophilic fresh-water bacterium Spirochaeta caldaria type strain (H1(T)), reclassification of Spirochaeta caldaria, Spirochaeta stenostrepta, and Spirochaeta zuelzerae in the genus Treponema as Treponema caldaria comb. nov., Treponema stenostrepta comb. nov., and Treponema zuelzerae comb. nov., and emendation of the genus Treponema.</title>
        <authorList>
            <person name="Abt B."/>
            <person name="Goker M."/>
            <person name="Scheuner C."/>
            <person name="Han C."/>
            <person name="Lu M."/>
            <person name="Misra M."/>
            <person name="Lapidus A."/>
            <person name="Nolan M."/>
            <person name="Lucas S."/>
            <person name="Hammon N."/>
            <person name="Deshpande S."/>
            <person name="Cheng J.F."/>
            <person name="Tapia R."/>
            <person name="Goodwin L.A."/>
            <person name="Pitluck S."/>
            <person name="Liolios K."/>
            <person name="Pagani I."/>
            <person name="Ivanova N."/>
            <person name="Mavromatis K."/>
            <person name="Mikhailova N."/>
            <person name="Huntemann M."/>
            <person name="Pati A."/>
            <person name="Chen A."/>
            <person name="Palaniappan K."/>
            <person name="Land M."/>
            <person name="Hauser L."/>
            <person name="Jeffries C.D."/>
            <person name="Rohde M."/>
            <person name="Spring S."/>
            <person name="Gronow S."/>
            <person name="Detter J.C."/>
            <person name="Bristow J."/>
            <person name="Eisen J.A."/>
            <person name="Markowitz V."/>
            <person name="Hugenholtz P."/>
            <person name="Kyrpides N.C."/>
            <person name="Woyke T."/>
            <person name="Klenk H.P."/>
        </authorList>
    </citation>
    <scope>NUCLEOTIDE SEQUENCE</scope>
    <source>
        <strain evidence="12">ATCC 51460 / DSM 7334 / H1</strain>
    </source>
</reference>
<dbReference type="GO" id="GO:0016887">
    <property type="term" value="F:ATP hydrolysis activity"/>
    <property type="evidence" value="ECO:0007669"/>
    <property type="project" value="InterPro"/>
</dbReference>
<keyword evidence="8" id="KW-1278">Translocase</keyword>
<dbReference type="HOGENOM" id="CLU_000604_92_3_12"/>
<feature type="domain" description="ABC transporter" evidence="10">
    <location>
        <begin position="260"/>
        <end position="503"/>
    </location>
</feature>
<evidence type="ECO:0000256" key="5">
    <source>
        <dbReference type="ARBA" id="ARBA00022737"/>
    </source>
</evidence>
<evidence type="ECO:0000256" key="6">
    <source>
        <dbReference type="ARBA" id="ARBA00022741"/>
    </source>
</evidence>
<keyword evidence="11" id="KW-0378">Hydrolase</keyword>
<protein>
    <submittedName>
        <fullName evidence="11">Monosaccharide-transporting ATPase</fullName>
        <ecNumber evidence="11">3.6.3.17</ecNumber>
    </submittedName>
</protein>
<dbReference type="Gene3D" id="3.40.50.300">
    <property type="entry name" value="P-loop containing nucleotide triphosphate hydrolases"/>
    <property type="match status" value="2"/>
</dbReference>
<dbReference type="PROSITE" id="PS50893">
    <property type="entry name" value="ABC_TRANSPORTER_2"/>
    <property type="match status" value="2"/>
</dbReference>
<dbReference type="EC" id="3.6.3.17" evidence="11"/>